<organism evidence="2 3">
    <name type="scientific">Sporisorium scitamineum</name>
    <dbReference type="NCBI Taxonomy" id="49012"/>
    <lineage>
        <taxon>Eukaryota</taxon>
        <taxon>Fungi</taxon>
        <taxon>Dikarya</taxon>
        <taxon>Basidiomycota</taxon>
        <taxon>Ustilaginomycotina</taxon>
        <taxon>Ustilaginomycetes</taxon>
        <taxon>Ustilaginales</taxon>
        <taxon>Ustilaginaceae</taxon>
        <taxon>Sporisorium</taxon>
    </lineage>
</organism>
<dbReference type="EMBL" id="CCFA01001585">
    <property type="protein sequence ID" value="CDR99816.1"/>
    <property type="molecule type" value="Genomic_DNA"/>
</dbReference>
<proteinExistence type="predicted"/>
<protein>
    <submittedName>
        <fullName evidence="2">Uncharacterized protein</fullName>
    </submittedName>
</protein>
<feature type="compositionally biased region" description="Low complexity" evidence="1">
    <location>
        <begin position="101"/>
        <end position="112"/>
    </location>
</feature>
<evidence type="ECO:0000313" key="3">
    <source>
        <dbReference type="Proteomes" id="UP000242770"/>
    </source>
</evidence>
<sequence length="157" mass="16221">MAGYTSNYISNQVHGFVGSHVPGGNQFFRELPEGGNNAGRESSASYGGGHRDEDSSSFDSRPSFPQAEPTGHDRYGSQEHSSYPGSGGYAPPGGPPPGPGAPQYGQSEYSQQGYGGPPQGYGQPQQHPPSGGYGQGNYNQGGYNQGGGYGGNYDGGY</sequence>
<dbReference type="AlphaFoldDB" id="A0A0F7RT10"/>
<dbReference type="STRING" id="49012.A0A0F7RT10"/>
<gene>
    <name evidence="2" type="primary">SSCI29290.1</name>
</gene>
<evidence type="ECO:0000313" key="2">
    <source>
        <dbReference type="EMBL" id="CDR99816.1"/>
    </source>
</evidence>
<feature type="region of interest" description="Disordered" evidence="1">
    <location>
        <begin position="27"/>
        <end position="157"/>
    </location>
</feature>
<accession>A0A0F7RT10</accession>
<name>A0A0F7RT10_9BASI</name>
<dbReference type="Proteomes" id="UP000242770">
    <property type="component" value="Unassembled WGS sequence"/>
</dbReference>
<keyword evidence="3" id="KW-1185">Reference proteome</keyword>
<feature type="compositionally biased region" description="Low complexity" evidence="1">
    <location>
        <begin position="120"/>
        <end position="142"/>
    </location>
</feature>
<reference evidence="3" key="1">
    <citation type="submission" date="2014-06" db="EMBL/GenBank/DDBJ databases">
        <authorList>
            <person name="Berkman P.J."/>
        </authorList>
    </citation>
    <scope>NUCLEOTIDE SEQUENCE [LARGE SCALE GENOMIC DNA]</scope>
</reference>
<feature type="compositionally biased region" description="Gly residues" evidence="1">
    <location>
        <begin position="143"/>
        <end position="157"/>
    </location>
</feature>
<evidence type="ECO:0000256" key="1">
    <source>
        <dbReference type="SAM" id="MobiDB-lite"/>
    </source>
</evidence>